<organism evidence="4 5">
    <name type="scientific">Pangasianodon hypophthalmus</name>
    <name type="common">Striped catfish</name>
    <name type="synonym">Helicophagus hypophthalmus</name>
    <dbReference type="NCBI Taxonomy" id="310915"/>
    <lineage>
        <taxon>Eukaryota</taxon>
        <taxon>Metazoa</taxon>
        <taxon>Chordata</taxon>
        <taxon>Craniata</taxon>
        <taxon>Vertebrata</taxon>
        <taxon>Euteleostomi</taxon>
        <taxon>Actinopterygii</taxon>
        <taxon>Neopterygii</taxon>
        <taxon>Teleostei</taxon>
        <taxon>Ostariophysi</taxon>
        <taxon>Siluriformes</taxon>
        <taxon>Pangasiidae</taxon>
        <taxon>Pangasianodon</taxon>
    </lineage>
</organism>
<feature type="region of interest" description="Disordered" evidence="3">
    <location>
        <begin position="1"/>
        <end position="142"/>
    </location>
</feature>
<dbReference type="Gene3D" id="3.80.10.10">
    <property type="entry name" value="Ribonuclease Inhibitor"/>
    <property type="match status" value="1"/>
</dbReference>
<feature type="compositionally biased region" description="Basic and acidic residues" evidence="3">
    <location>
        <begin position="1"/>
        <end position="15"/>
    </location>
</feature>
<feature type="compositionally biased region" description="Basic and acidic residues" evidence="3">
    <location>
        <begin position="37"/>
        <end position="52"/>
    </location>
</feature>
<name>A0A5N5P5V4_PANHP</name>
<keyword evidence="5" id="KW-1185">Reference proteome</keyword>
<dbReference type="SUPFAM" id="SSF52047">
    <property type="entry name" value="RNI-like"/>
    <property type="match status" value="1"/>
</dbReference>
<evidence type="ECO:0000256" key="1">
    <source>
        <dbReference type="ARBA" id="ARBA00022614"/>
    </source>
</evidence>
<proteinExistence type="predicted"/>
<evidence type="ECO:0000256" key="3">
    <source>
        <dbReference type="SAM" id="MobiDB-lite"/>
    </source>
</evidence>
<comment type="caution">
    <text evidence="4">The sequence shown here is derived from an EMBL/GenBank/DDBJ whole genome shotgun (WGS) entry which is preliminary data.</text>
</comment>
<evidence type="ECO:0000256" key="2">
    <source>
        <dbReference type="ARBA" id="ARBA00022737"/>
    </source>
</evidence>
<dbReference type="Pfam" id="PF13516">
    <property type="entry name" value="LRR_6"/>
    <property type="match status" value="3"/>
</dbReference>
<keyword evidence="1" id="KW-0433">Leucine-rich repeat</keyword>
<dbReference type="SMART" id="SM00368">
    <property type="entry name" value="LRR_RI"/>
    <property type="match status" value="5"/>
</dbReference>
<evidence type="ECO:0000313" key="4">
    <source>
        <dbReference type="EMBL" id="KAB5574627.1"/>
    </source>
</evidence>
<dbReference type="InterPro" id="IPR001611">
    <property type="entry name" value="Leu-rich_rpt"/>
</dbReference>
<dbReference type="EMBL" id="VFJC01000007">
    <property type="protein sequence ID" value="KAB5574627.1"/>
    <property type="molecule type" value="Genomic_DNA"/>
</dbReference>
<dbReference type="InterPro" id="IPR051261">
    <property type="entry name" value="NLR"/>
</dbReference>
<protein>
    <submittedName>
        <fullName evidence="4">Uncharacterized protein</fullName>
    </submittedName>
</protein>
<dbReference type="Proteomes" id="UP000327468">
    <property type="component" value="Chromosome 6"/>
</dbReference>
<evidence type="ECO:0000313" key="5">
    <source>
        <dbReference type="Proteomes" id="UP000327468"/>
    </source>
</evidence>
<gene>
    <name evidence="4" type="ORF">PHYPO_G00211170</name>
</gene>
<keyword evidence="2" id="KW-0677">Repeat</keyword>
<reference evidence="4 5" key="1">
    <citation type="submission" date="2019-06" db="EMBL/GenBank/DDBJ databases">
        <title>A chromosome-scale genome assembly of the striped catfish, Pangasianodon hypophthalmus.</title>
        <authorList>
            <person name="Wen M."/>
            <person name="Zahm M."/>
            <person name="Roques C."/>
            <person name="Cabau C."/>
            <person name="Klopp C."/>
            <person name="Donnadieu C."/>
            <person name="Jouanno E."/>
            <person name="Avarre J.-C."/>
            <person name="Campet M."/>
            <person name="Ha T.T.T."/>
            <person name="Dugue R."/>
            <person name="Lampietro C."/>
            <person name="Louis A."/>
            <person name="Herpin A."/>
            <person name="Echchiki A."/>
            <person name="Berthelot C."/>
            <person name="Parey E."/>
            <person name="Roest-Crollius H."/>
            <person name="Braasch I."/>
            <person name="Postlethwait J."/>
            <person name="Bobe J."/>
            <person name="Montfort J."/>
            <person name="Bouchez O."/>
            <person name="Begum T."/>
            <person name="Schartl M."/>
            <person name="Guiguen Y."/>
        </authorList>
    </citation>
    <scope>NUCLEOTIDE SEQUENCE [LARGE SCALE GENOMIC DNA]</scope>
    <source>
        <strain evidence="4 5">Indonesia</strain>
        <tissue evidence="4">Blood</tissue>
    </source>
</reference>
<sequence>MSSSDNDERSQKESSDSPEPSVVSMKSDQSMGLPIRFKQEEKESLIREKSSESPETSVASMKRKSTDFPFEQAKTSKKKKSQKESSDSPEPSVVSMKSDQSMGLPIRFQQKKKERDKLGISNPPAMQLETGLQHPSPECPADNVKVMEDKEHQGNTREPDPLWKQRFKSKLQEKKYAASEHCLRKLFQVFTASRKALLCGCNLTKNICKSLAKYLSSVSSCLRELDLSDNKLQDSGVKLLSAGLESPHCKLEILRLGNCNLTEKSCAVLASVLHSNRNSLQDSGVKQLSEALHSPHCKLQILRLHDCNITEEGCVALTEALRLNSHLRELDLSANDVGEEGVKLLSDIKEDEKYTLEKLEL</sequence>
<accession>A0A5N5P5V4</accession>
<dbReference type="AlphaFoldDB" id="A0A5N5P5V4"/>
<dbReference type="PANTHER" id="PTHR24106">
    <property type="entry name" value="NACHT, LRR AND CARD DOMAINS-CONTAINING"/>
    <property type="match status" value="1"/>
</dbReference>
<dbReference type="InterPro" id="IPR032675">
    <property type="entry name" value="LRR_dom_sf"/>
</dbReference>